<organism evidence="1 2">
    <name type="scientific">Lithocarpus litseifolius</name>
    <dbReference type="NCBI Taxonomy" id="425828"/>
    <lineage>
        <taxon>Eukaryota</taxon>
        <taxon>Viridiplantae</taxon>
        <taxon>Streptophyta</taxon>
        <taxon>Embryophyta</taxon>
        <taxon>Tracheophyta</taxon>
        <taxon>Spermatophyta</taxon>
        <taxon>Magnoliopsida</taxon>
        <taxon>eudicotyledons</taxon>
        <taxon>Gunneridae</taxon>
        <taxon>Pentapetalae</taxon>
        <taxon>rosids</taxon>
        <taxon>fabids</taxon>
        <taxon>Fagales</taxon>
        <taxon>Fagaceae</taxon>
        <taxon>Lithocarpus</taxon>
    </lineage>
</organism>
<reference evidence="1 2" key="1">
    <citation type="submission" date="2024-01" db="EMBL/GenBank/DDBJ databases">
        <title>A telomere-to-telomere, gap-free genome of sweet tea (Lithocarpus litseifolius).</title>
        <authorList>
            <person name="Zhou J."/>
        </authorList>
    </citation>
    <scope>NUCLEOTIDE SEQUENCE [LARGE SCALE GENOMIC DNA]</scope>
    <source>
        <strain evidence="1">Zhou-2022a</strain>
        <tissue evidence="1">Leaf</tissue>
    </source>
</reference>
<sequence length="106" mass="12180">MVPLEFVQLRIDGYKEGRCLNTTSFPSNLRCLAYIMMFNLYPVRKLTTINNARAIFLMELREKIYIDIGAHLYTIIAKATKATSRGKLVFPSLIMRILHENGVETP</sequence>
<comment type="caution">
    <text evidence="1">The sequence shown here is derived from an EMBL/GenBank/DDBJ whole genome shotgun (WGS) entry which is preliminary data.</text>
</comment>
<dbReference type="Proteomes" id="UP001459277">
    <property type="component" value="Unassembled WGS sequence"/>
</dbReference>
<evidence type="ECO:0000313" key="2">
    <source>
        <dbReference type="Proteomes" id="UP001459277"/>
    </source>
</evidence>
<name>A0AAW2BZ52_9ROSI</name>
<proteinExistence type="predicted"/>
<evidence type="ECO:0000313" key="1">
    <source>
        <dbReference type="EMBL" id="KAK9991325.1"/>
    </source>
</evidence>
<dbReference type="AlphaFoldDB" id="A0AAW2BZ52"/>
<protein>
    <submittedName>
        <fullName evidence="1">Uncharacterized protein</fullName>
    </submittedName>
</protein>
<dbReference type="EMBL" id="JAZDWU010000009">
    <property type="protein sequence ID" value="KAK9991325.1"/>
    <property type="molecule type" value="Genomic_DNA"/>
</dbReference>
<accession>A0AAW2BZ52</accession>
<keyword evidence="2" id="KW-1185">Reference proteome</keyword>
<gene>
    <name evidence="1" type="ORF">SO802_026310</name>
</gene>